<dbReference type="InterPro" id="IPR001680">
    <property type="entry name" value="WD40_rpt"/>
</dbReference>
<dbReference type="GO" id="GO:0006974">
    <property type="term" value="P:DNA damage response"/>
    <property type="evidence" value="ECO:0007669"/>
    <property type="project" value="UniProtKB-KW"/>
</dbReference>
<dbReference type="VEuPathDB" id="FungiDB:UREG_05464"/>
<evidence type="ECO:0000256" key="6">
    <source>
        <dbReference type="ARBA" id="ARBA00022763"/>
    </source>
</evidence>
<gene>
    <name evidence="11" type="ORF">UREG_05464</name>
</gene>
<dbReference type="PANTHER" id="PTHR14773">
    <property type="entry name" value="WD REPEAT-CONTAINING PROTEIN 76"/>
    <property type="match status" value="1"/>
</dbReference>
<evidence type="ECO:0000256" key="10">
    <source>
        <dbReference type="SAM" id="MobiDB-lite"/>
    </source>
</evidence>
<accession>C4JSM5</accession>
<evidence type="ECO:0000256" key="9">
    <source>
        <dbReference type="RuleBase" id="RU365004"/>
    </source>
</evidence>
<dbReference type="SMART" id="SM00320">
    <property type="entry name" value="WD40"/>
    <property type="match status" value="3"/>
</dbReference>
<dbReference type="AlphaFoldDB" id="C4JSM5"/>
<evidence type="ECO:0000256" key="5">
    <source>
        <dbReference type="ARBA" id="ARBA00022737"/>
    </source>
</evidence>
<comment type="similarity">
    <text evidence="2 9">Belongs to the WD repeat DDB2/WDR76 family.</text>
</comment>
<comment type="function">
    <text evidence="1 9">DNA-binding protein that binds to both single- and double-stranded DNA. Binds preferentially to UV-damaged DNA. May be involved in DNA-metabolic processes.</text>
</comment>
<sequence length="440" mass="48746">MPRVKDEPELSEFEKQRAANIAERDALLKKLALEAKSAGIFTKPPAPKSSSQTKKKPTQKRVKKEDEPPVPRRMSCRLRGLTADSEIAKRKAEEDYAAHKAAVEAKRLRVSGDLNLGDIVVGLGPGSTPRYQRTFGKEDVKNTTDKGLKALREKMSGLELWEPWEPNRIKITPERIYSMLFHPTESKPLVFAGDKVGNLGILDASQTPEENEEDEEDGYADPTITTIKPHSRTISAIYIHPSDSSKLYTASYDSSIRALDLEKSVATEAYAPASMSDDEPLSGVDMAPGDPHVLYFTTLDGYFGRHDVRAPNKSNPGGKSATSLYQLSEKKIGGFSLYPAQPHYIATASLDRTMKVWDLRQLSLKHPKPVAEHTSSLSVSHAAFNSRGQIATSSYDNTLKVYDLGAKGIKDWKPNHTLSDDLEPDTVIRHNCQTGKWVTM</sequence>
<dbReference type="GO" id="GO:0034399">
    <property type="term" value="C:nuclear periphery"/>
    <property type="evidence" value="ECO:0007669"/>
    <property type="project" value="EnsemblFungi"/>
</dbReference>
<dbReference type="InterPro" id="IPR019775">
    <property type="entry name" value="WD40_repeat_CS"/>
</dbReference>
<evidence type="ECO:0000256" key="3">
    <source>
        <dbReference type="ARBA" id="ARBA00021132"/>
    </source>
</evidence>
<evidence type="ECO:0000256" key="4">
    <source>
        <dbReference type="ARBA" id="ARBA00022574"/>
    </source>
</evidence>
<keyword evidence="12" id="KW-1185">Reference proteome</keyword>
<keyword evidence="5" id="KW-0677">Repeat</keyword>
<protein>
    <recommendedName>
        <fullName evidence="3 9">DNA damage-binding protein CMR1</fullName>
    </recommendedName>
</protein>
<dbReference type="Pfam" id="PF00400">
    <property type="entry name" value="WD40"/>
    <property type="match status" value="3"/>
</dbReference>
<dbReference type="GO" id="GO:0003677">
    <property type="term" value="F:DNA binding"/>
    <property type="evidence" value="ECO:0007669"/>
    <property type="project" value="UniProtKB-UniRule"/>
</dbReference>
<dbReference type="InParanoid" id="C4JSM5"/>
<dbReference type="PROSITE" id="PS50082">
    <property type="entry name" value="WD_REPEATS_2"/>
    <property type="match status" value="1"/>
</dbReference>
<feature type="region of interest" description="Disordered" evidence="10">
    <location>
        <begin position="38"/>
        <end position="73"/>
    </location>
</feature>
<dbReference type="InterPro" id="IPR036322">
    <property type="entry name" value="WD40_repeat_dom_sf"/>
</dbReference>
<dbReference type="eggNOG" id="KOG4328">
    <property type="taxonomic scope" value="Eukaryota"/>
</dbReference>
<dbReference type="GO" id="GO:0000785">
    <property type="term" value="C:chromatin"/>
    <property type="evidence" value="ECO:0007669"/>
    <property type="project" value="EnsemblFungi"/>
</dbReference>
<dbReference type="InterPro" id="IPR015943">
    <property type="entry name" value="WD40/YVTN_repeat-like_dom_sf"/>
</dbReference>
<dbReference type="InterPro" id="IPR050853">
    <property type="entry name" value="WD_repeat_DNA-damage-binding"/>
</dbReference>
<dbReference type="STRING" id="336963.C4JSM5"/>
<evidence type="ECO:0000313" key="11">
    <source>
        <dbReference type="EMBL" id="EEP80622.1"/>
    </source>
</evidence>
<feature type="compositionally biased region" description="Basic residues" evidence="10">
    <location>
        <begin position="53"/>
        <end position="62"/>
    </location>
</feature>
<dbReference type="HOGENOM" id="CLU_017019_1_1_1"/>
<reference evidence="12" key="1">
    <citation type="journal article" date="2009" name="Genome Res.">
        <title>Comparative genomic analyses of the human fungal pathogens Coccidioides and their relatives.</title>
        <authorList>
            <person name="Sharpton T.J."/>
            <person name="Stajich J.E."/>
            <person name="Rounsley S.D."/>
            <person name="Gardner M.J."/>
            <person name="Wortman J.R."/>
            <person name="Jordar V.S."/>
            <person name="Maiti R."/>
            <person name="Kodira C.D."/>
            <person name="Neafsey D.E."/>
            <person name="Zeng Q."/>
            <person name="Hung C.-Y."/>
            <person name="McMahan C."/>
            <person name="Muszewska A."/>
            <person name="Grynberg M."/>
            <person name="Mandel M.A."/>
            <person name="Kellner E.M."/>
            <person name="Barker B.M."/>
            <person name="Galgiani J.N."/>
            <person name="Orbach M.J."/>
            <person name="Kirkland T.N."/>
            <person name="Cole G.T."/>
            <person name="Henn M.R."/>
            <person name="Birren B.W."/>
            <person name="Taylor J.W."/>
        </authorList>
    </citation>
    <scope>NUCLEOTIDE SEQUENCE [LARGE SCALE GENOMIC DNA]</scope>
    <source>
        <strain evidence="12">UAMH 1704</strain>
    </source>
</reference>
<dbReference type="PROSITE" id="PS00678">
    <property type="entry name" value="WD_REPEATS_1"/>
    <property type="match status" value="1"/>
</dbReference>
<dbReference type="GeneID" id="8438113"/>
<keyword evidence="7 9" id="KW-0238">DNA-binding</keyword>
<dbReference type="GO" id="GO:2000001">
    <property type="term" value="P:regulation of DNA damage checkpoint"/>
    <property type="evidence" value="ECO:0007669"/>
    <property type="project" value="EnsemblFungi"/>
</dbReference>
<keyword evidence="6 9" id="KW-0227">DNA damage</keyword>
<dbReference type="GO" id="GO:0005737">
    <property type="term" value="C:cytoplasm"/>
    <property type="evidence" value="ECO:0007669"/>
    <property type="project" value="EnsemblFungi"/>
</dbReference>
<name>C4JSM5_UNCRE</name>
<dbReference type="RefSeq" id="XP_002584775.1">
    <property type="nucleotide sequence ID" value="XM_002584729.1"/>
</dbReference>
<evidence type="ECO:0000256" key="2">
    <source>
        <dbReference type="ARBA" id="ARBA00005434"/>
    </source>
</evidence>
<evidence type="ECO:0000256" key="8">
    <source>
        <dbReference type="PROSITE-ProRule" id="PRU00221"/>
    </source>
</evidence>
<dbReference type="KEGG" id="ure:UREG_05464"/>
<proteinExistence type="inferred from homology"/>
<dbReference type="OMA" id="DPNTLYW"/>
<evidence type="ECO:0000256" key="1">
    <source>
        <dbReference type="ARBA" id="ARBA00002653"/>
    </source>
</evidence>
<evidence type="ECO:0000256" key="7">
    <source>
        <dbReference type="ARBA" id="ARBA00023125"/>
    </source>
</evidence>
<dbReference type="FunCoup" id="C4JSM5">
    <property type="interactions" value="609"/>
</dbReference>
<dbReference type="SUPFAM" id="SSF50978">
    <property type="entry name" value="WD40 repeat-like"/>
    <property type="match status" value="1"/>
</dbReference>
<organism evidence="11 12">
    <name type="scientific">Uncinocarpus reesii (strain UAMH 1704)</name>
    <dbReference type="NCBI Taxonomy" id="336963"/>
    <lineage>
        <taxon>Eukaryota</taxon>
        <taxon>Fungi</taxon>
        <taxon>Dikarya</taxon>
        <taxon>Ascomycota</taxon>
        <taxon>Pezizomycotina</taxon>
        <taxon>Eurotiomycetes</taxon>
        <taxon>Eurotiomycetidae</taxon>
        <taxon>Onygenales</taxon>
        <taxon>Onygenaceae</taxon>
        <taxon>Uncinocarpus</taxon>
    </lineage>
</organism>
<dbReference type="Proteomes" id="UP000002058">
    <property type="component" value="Unassembled WGS sequence"/>
</dbReference>
<evidence type="ECO:0000313" key="12">
    <source>
        <dbReference type="Proteomes" id="UP000002058"/>
    </source>
</evidence>
<feature type="repeat" description="WD" evidence="8">
    <location>
        <begin position="344"/>
        <end position="360"/>
    </location>
</feature>
<keyword evidence="4 8" id="KW-0853">WD repeat</keyword>
<dbReference type="Gene3D" id="2.130.10.10">
    <property type="entry name" value="YVTN repeat-like/Quinoprotein amine dehydrogenase"/>
    <property type="match status" value="1"/>
</dbReference>
<dbReference type="OrthoDB" id="9890280at2759"/>
<dbReference type="PANTHER" id="PTHR14773:SF0">
    <property type="entry name" value="WD REPEAT-CONTAINING PROTEIN 76"/>
    <property type="match status" value="1"/>
</dbReference>
<dbReference type="EMBL" id="CH476617">
    <property type="protein sequence ID" value="EEP80622.1"/>
    <property type="molecule type" value="Genomic_DNA"/>
</dbReference>